<keyword evidence="10" id="KW-1185">Reference proteome</keyword>
<dbReference type="InterPro" id="IPR053876">
    <property type="entry name" value="Phage_int_M"/>
</dbReference>
<keyword evidence="2" id="KW-0229">DNA integration</keyword>
<keyword evidence="3 5" id="KW-0238">DNA-binding</keyword>
<feature type="region of interest" description="Disordered" evidence="6">
    <location>
        <begin position="58"/>
        <end position="77"/>
    </location>
</feature>
<dbReference type="InterPro" id="IPR058717">
    <property type="entry name" value="Phage_L5_Integrase_N"/>
</dbReference>
<dbReference type="PANTHER" id="PTHR30629:SF2">
    <property type="entry name" value="PROPHAGE INTEGRASE INTS-RELATED"/>
    <property type="match status" value="1"/>
</dbReference>
<reference evidence="9 10" key="1">
    <citation type="submission" date="2017-09" db="EMBL/GenBank/DDBJ databases">
        <title>Bacterial strain isolated from the female urinary microbiota.</title>
        <authorList>
            <person name="Thomas-White K."/>
            <person name="Kumar N."/>
            <person name="Forster S."/>
            <person name="Putonti C."/>
            <person name="Lawley T."/>
            <person name="Wolfe A.J."/>
        </authorList>
    </citation>
    <scope>NUCLEOTIDE SEQUENCE [LARGE SCALE GENOMIC DNA]</scope>
    <source>
        <strain evidence="9 10">UMB0680</strain>
    </source>
</reference>
<evidence type="ECO:0000256" key="6">
    <source>
        <dbReference type="SAM" id="MobiDB-lite"/>
    </source>
</evidence>
<dbReference type="CDD" id="cd01189">
    <property type="entry name" value="INT_ICEBs1_C_like"/>
    <property type="match status" value="1"/>
</dbReference>
<evidence type="ECO:0000256" key="2">
    <source>
        <dbReference type="ARBA" id="ARBA00022908"/>
    </source>
</evidence>
<dbReference type="EMBL" id="PNFZ01000009">
    <property type="protein sequence ID" value="PMB97158.1"/>
    <property type="molecule type" value="Genomic_DNA"/>
</dbReference>
<dbReference type="InterPro" id="IPR044068">
    <property type="entry name" value="CB"/>
</dbReference>
<dbReference type="InterPro" id="IPR002104">
    <property type="entry name" value="Integrase_catalytic"/>
</dbReference>
<dbReference type="Proteomes" id="UP000235703">
    <property type="component" value="Unassembled WGS sequence"/>
</dbReference>
<feature type="domain" description="Core-binding (CB)" evidence="8">
    <location>
        <begin position="80"/>
        <end position="161"/>
    </location>
</feature>
<evidence type="ECO:0000256" key="5">
    <source>
        <dbReference type="PROSITE-ProRule" id="PRU01248"/>
    </source>
</evidence>
<dbReference type="GO" id="GO:0006310">
    <property type="term" value="P:DNA recombination"/>
    <property type="evidence" value="ECO:0007669"/>
    <property type="project" value="UniProtKB-KW"/>
</dbReference>
<dbReference type="Pfam" id="PF00589">
    <property type="entry name" value="Phage_integrase"/>
    <property type="match status" value="1"/>
</dbReference>
<proteinExistence type="inferred from homology"/>
<organism evidence="9 10">
    <name type="scientific">Brevibacterium luteolum</name>
    <dbReference type="NCBI Taxonomy" id="199591"/>
    <lineage>
        <taxon>Bacteria</taxon>
        <taxon>Bacillati</taxon>
        <taxon>Actinomycetota</taxon>
        <taxon>Actinomycetes</taxon>
        <taxon>Micrococcales</taxon>
        <taxon>Brevibacteriaceae</taxon>
        <taxon>Brevibacterium</taxon>
    </lineage>
</organism>
<dbReference type="InterPro" id="IPR050808">
    <property type="entry name" value="Phage_Integrase"/>
</dbReference>
<feature type="region of interest" description="Disordered" evidence="6">
    <location>
        <begin position="1"/>
        <end position="26"/>
    </location>
</feature>
<evidence type="ECO:0000259" key="8">
    <source>
        <dbReference type="PROSITE" id="PS51900"/>
    </source>
</evidence>
<dbReference type="OrthoDB" id="1822491at2"/>
<protein>
    <recommendedName>
        <fullName evidence="11">Site-specific integrase</fullName>
    </recommendedName>
</protein>
<dbReference type="InterPro" id="IPR013762">
    <property type="entry name" value="Integrase-like_cat_sf"/>
</dbReference>
<accession>A0A2N6PER4</accession>
<dbReference type="Gene3D" id="1.10.443.10">
    <property type="entry name" value="Intergrase catalytic core"/>
    <property type="match status" value="1"/>
</dbReference>
<dbReference type="PROSITE" id="PS51900">
    <property type="entry name" value="CB"/>
    <property type="match status" value="1"/>
</dbReference>
<comment type="caution">
    <text evidence="9">The sequence shown here is derived from an EMBL/GenBank/DDBJ whole genome shotgun (WGS) entry which is preliminary data.</text>
</comment>
<evidence type="ECO:0000313" key="9">
    <source>
        <dbReference type="EMBL" id="PMB97158.1"/>
    </source>
</evidence>
<gene>
    <name evidence="9" type="ORF">CJ198_12675</name>
</gene>
<dbReference type="InterPro" id="IPR010998">
    <property type="entry name" value="Integrase_recombinase_N"/>
</dbReference>
<dbReference type="AlphaFoldDB" id="A0A2N6PER4"/>
<dbReference type="RefSeq" id="WP_102162973.1">
    <property type="nucleotide sequence ID" value="NZ_PNFZ01000009.1"/>
</dbReference>
<evidence type="ECO:0008006" key="11">
    <source>
        <dbReference type="Google" id="ProtNLM"/>
    </source>
</evidence>
<feature type="domain" description="Tyr recombinase" evidence="7">
    <location>
        <begin position="189"/>
        <end position="382"/>
    </location>
</feature>
<dbReference type="PROSITE" id="PS51898">
    <property type="entry name" value="TYR_RECOMBINASE"/>
    <property type="match status" value="1"/>
</dbReference>
<sequence>MARGRKPGQFGSVNLAPSGRHRARYVGPDDQRYSRTFSEYDAAAAWLAQAQADIAYGKWSPPTRRRGAPAEPSMGDRERLTVAEWSARWLEAGSSRWSARTASDYESRLRLHFLPDLGQRRLGEVSRTDIDAWFSRLKRRRGPGVSRTAYMTTRALFASAVEEGLLAESPVRVKGGDRHEPVRRAKIDGDGHILTPAQVRAQAQAMPERLAALVWLGARCGLRLGEILGLRRCDLDLDRRTVSVRRQAVTCKGGMKETARLKTQASRRVVALPASLVPILESHLKTHARAGKRGLVFPRPGGRGKKSHEHPNSMRRVVSQAAVEAGLPEDLTPHDLRHTCLTEVARAGATLAEIMAVAGHSDPQVAMTYQHATRDRLSALADAVDSLYSGLGSVA</sequence>
<evidence type="ECO:0000256" key="4">
    <source>
        <dbReference type="ARBA" id="ARBA00023172"/>
    </source>
</evidence>
<dbReference type="Gene3D" id="1.10.150.130">
    <property type="match status" value="1"/>
</dbReference>
<evidence type="ECO:0000256" key="1">
    <source>
        <dbReference type="ARBA" id="ARBA00008857"/>
    </source>
</evidence>
<keyword evidence="4" id="KW-0233">DNA recombination</keyword>
<dbReference type="InterPro" id="IPR011010">
    <property type="entry name" value="DNA_brk_join_enz"/>
</dbReference>
<evidence type="ECO:0000259" key="7">
    <source>
        <dbReference type="PROSITE" id="PS51898"/>
    </source>
</evidence>
<name>A0A2N6PER4_9MICO</name>
<feature type="region of interest" description="Disordered" evidence="6">
    <location>
        <begin position="293"/>
        <end position="312"/>
    </location>
</feature>
<dbReference type="Pfam" id="PF26003">
    <property type="entry name" value="Integrase_N_phage"/>
    <property type="match status" value="1"/>
</dbReference>
<dbReference type="GO" id="GO:0015074">
    <property type="term" value="P:DNA integration"/>
    <property type="evidence" value="ECO:0007669"/>
    <property type="project" value="UniProtKB-KW"/>
</dbReference>
<dbReference type="PANTHER" id="PTHR30629">
    <property type="entry name" value="PROPHAGE INTEGRASE"/>
    <property type="match status" value="1"/>
</dbReference>
<dbReference type="SUPFAM" id="SSF56349">
    <property type="entry name" value="DNA breaking-rejoining enzymes"/>
    <property type="match status" value="1"/>
</dbReference>
<comment type="similarity">
    <text evidence="1">Belongs to the 'phage' integrase family.</text>
</comment>
<evidence type="ECO:0000313" key="10">
    <source>
        <dbReference type="Proteomes" id="UP000235703"/>
    </source>
</evidence>
<dbReference type="GO" id="GO:0003677">
    <property type="term" value="F:DNA binding"/>
    <property type="evidence" value="ECO:0007669"/>
    <property type="project" value="UniProtKB-UniRule"/>
</dbReference>
<dbReference type="Pfam" id="PF22022">
    <property type="entry name" value="Phage_int_M"/>
    <property type="match status" value="1"/>
</dbReference>
<evidence type="ECO:0000256" key="3">
    <source>
        <dbReference type="ARBA" id="ARBA00023125"/>
    </source>
</evidence>